<keyword evidence="4" id="KW-0862">Zinc</keyword>
<dbReference type="PROSITE" id="PS50119">
    <property type="entry name" value="ZF_BBOX"/>
    <property type="match status" value="1"/>
</dbReference>
<feature type="domain" description="B30.2/SPRY" evidence="10">
    <location>
        <begin position="371"/>
        <end position="560"/>
    </location>
</feature>
<dbReference type="InParanoid" id="A0A672HJ70"/>
<dbReference type="Pfam" id="PF00643">
    <property type="entry name" value="zf-B_box"/>
    <property type="match status" value="1"/>
</dbReference>
<dbReference type="Pfam" id="PF13765">
    <property type="entry name" value="PRY"/>
    <property type="match status" value="1"/>
</dbReference>
<keyword evidence="7" id="KW-0175">Coiled coil</keyword>
<dbReference type="GO" id="GO:0005737">
    <property type="term" value="C:cytoplasm"/>
    <property type="evidence" value="ECO:0007669"/>
    <property type="project" value="UniProtKB-ARBA"/>
</dbReference>
<feature type="domain" description="B box-type" evidence="9">
    <location>
        <begin position="148"/>
        <end position="188"/>
    </location>
</feature>
<reference evidence="11" key="3">
    <citation type="submission" date="2025-09" db="UniProtKB">
        <authorList>
            <consortium name="Ensembl"/>
        </authorList>
    </citation>
    <scope>IDENTIFICATION</scope>
</reference>
<evidence type="ECO:0000256" key="5">
    <source>
        <dbReference type="ARBA" id="ARBA00022859"/>
    </source>
</evidence>
<dbReference type="InterPro" id="IPR003879">
    <property type="entry name" value="Butyrophylin_SPRY"/>
</dbReference>
<dbReference type="AlphaFoldDB" id="A0A672HJ70"/>
<protein>
    <submittedName>
        <fullName evidence="11">Tripartite motif-containing protein 16-like</fullName>
    </submittedName>
</protein>
<evidence type="ECO:0000256" key="4">
    <source>
        <dbReference type="ARBA" id="ARBA00022833"/>
    </source>
</evidence>
<dbReference type="Gene3D" id="4.10.830.40">
    <property type="match status" value="1"/>
</dbReference>
<dbReference type="GO" id="GO:0008270">
    <property type="term" value="F:zinc ion binding"/>
    <property type="evidence" value="ECO:0007669"/>
    <property type="project" value="UniProtKB-KW"/>
</dbReference>
<dbReference type="InterPro" id="IPR051051">
    <property type="entry name" value="E3_ubiq-ligase_TRIM/RNF"/>
</dbReference>
<dbReference type="InterPro" id="IPR043136">
    <property type="entry name" value="B30.2/SPRY_sf"/>
</dbReference>
<reference evidence="11" key="2">
    <citation type="submission" date="2025-08" db="UniProtKB">
        <authorList>
            <consortium name="Ensembl"/>
        </authorList>
    </citation>
    <scope>IDENTIFICATION</scope>
</reference>
<proteinExistence type="predicted"/>
<dbReference type="Pfam" id="PF00622">
    <property type="entry name" value="SPRY"/>
    <property type="match status" value="1"/>
</dbReference>
<keyword evidence="2" id="KW-0479">Metal-binding</keyword>
<dbReference type="SUPFAM" id="SSF57845">
    <property type="entry name" value="B-box zinc-binding domain"/>
    <property type="match status" value="1"/>
</dbReference>
<dbReference type="FunCoup" id="A0A672HJ70">
    <property type="interactions" value="24"/>
</dbReference>
<dbReference type="Gene3D" id="2.60.120.920">
    <property type="match status" value="1"/>
</dbReference>
<dbReference type="InterPro" id="IPR001841">
    <property type="entry name" value="Znf_RING"/>
</dbReference>
<dbReference type="GO" id="GO:0045087">
    <property type="term" value="P:innate immune response"/>
    <property type="evidence" value="ECO:0007669"/>
    <property type="project" value="UniProtKB-KW"/>
</dbReference>
<feature type="domain" description="RING-type" evidence="8">
    <location>
        <begin position="15"/>
        <end position="58"/>
    </location>
</feature>
<evidence type="ECO:0000256" key="1">
    <source>
        <dbReference type="ARBA" id="ARBA00022588"/>
    </source>
</evidence>
<evidence type="ECO:0000259" key="9">
    <source>
        <dbReference type="PROSITE" id="PS50119"/>
    </source>
</evidence>
<dbReference type="InterPro" id="IPR013320">
    <property type="entry name" value="ConA-like_dom_sf"/>
</dbReference>
<dbReference type="PANTHER" id="PTHR25465:SF5">
    <property type="entry name" value="E3 UBIQUITIN_ISG15 LIGASE TRIM25-RELATED"/>
    <property type="match status" value="1"/>
</dbReference>
<feature type="coiled-coil region" evidence="7">
    <location>
        <begin position="192"/>
        <end position="295"/>
    </location>
</feature>
<dbReference type="Gene3D" id="3.30.40.10">
    <property type="entry name" value="Zinc/RING finger domain, C3HC4 (zinc finger)"/>
    <property type="match status" value="1"/>
</dbReference>
<dbReference type="SMART" id="SM00589">
    <property type="entry name" value="PRY"/>
    <property type="match status" value="1"/>
</dbReference>
<gene>
    <name evidence="11" type="primary">LOC115381220</name>
</gene>
<keyword evidence="12" id="KW-1185">Reference proteome</keyword>
<dbReference type="Gene3D" id="3.30.160.60">
    <property type="entry name" value="Classic Zinc Finger"/>
    <property type="match status" value="1"/>
</dbReference>
<dbReference type="Ensembl" id="ENSSFAT00005030037.1">
    <property type="protein sequence ID" value="ENSSFAP00005028970.1"/>
    <property type="gene ID" value="ENSSFAG00005014731.1"/>
</dbReference>
<dbReference type="Pfam" id="PF25600">
    <property type="entry name" value="TRIM_CC"/>
    <property type="match status" value="1"/>
</dbReference>
<evidence type="ECO:0000256" key="6">
    <source>
        <dbReference type="PROSITE-ProRule" id="PRU00024"/>
    </source>
</evidence>
<dbReference type="PROSITE" id="PS50188">
    <property type="entry name" value="B302_SPRY"/>
    <property type="match status" value="1"/>
</dbReference>
<dbReference type="InterPro" id="IPR013083">
    <property type="entry name" value="Znf_RING/FYVE/PHD"/>
</dbReference>
<organism evidence="11 12">
    <name type="scientific">Salarias fasciatus</name>
    <name type="common">Jewelled blenny</name>
    <name type="synonym">Blennius fasciatus</name>
    <dbReference type="NCBI Taxonomy" id="181472"/>
    <lineage>
        <taxon>Eukaryota</taxon>
        <taxon>Metazoa</taxon>
        <taxon>Chordata</taxon>
        <taxon>Craniata</taxon>
        <taxon>Vertebrata</taxon>
        <taxon>Euteleostomi</taxon>
        <taxon>Actinopterygii</taxon>
        <taxon>Neopterygii</taxon>
        <taxon>Teleostei</taxon>
        <taxon>Neoteleostei</taxon>
        <taxon>Acanthomorphata</taxon>
        <taxon>Ovalentaria</taxon>
        <taxon>Blenniimorphae</taxon>
        <taxon>Blenniiformes</taxon>
        <taxon>Blennioidei</taxon>
        <taxon>Blenniidae</taxon>
        <taxon>Salariinae</taxon>
        <taxon>Salarias</taxon>
    </lineage>
</organism>
<dbReference type="SMART" id="SM00336">
    <property type="entry name" value="BBOX"/>
    <property type="match status" value="1"/>
</dbReference>
<dbReference type="InterPro" id="IPR017907">
    <property type="entry name" value="Znf_RING_CS"/>
</dbReference>
<dbReference type="CDD" id="cd16040">
    <property type="entry name" value="SPRY_PRY_SNTX"/>
    <property type="match status" value="1"/>
</dbReference>
<dbReference type="InterPro" id="IPR058030">
    <property type="entry name" value="TRIM8/14/16/25/29/45/65_CC"/>
</dbReference>
<dbReference type="GeneID" id="115381220"/>
<evidence type="ECO:0000256" key="7">
    <source>
        <dbReference type="SAM" id="Coils"/>
    </source>
</evidence>
<dbReference type="Pfam" id="PF15227">
    <property type="entry name" value="zf-C3HC4_4"/>
    <property type="match status" value="1"/>
</dbReference>
<dbReference type="Proteomes" id="UP000472267">
    <property type="component" value="Chromosome 3"/>
</dbReference>
<dbReference type="CDD" id="cd19769">
    <property type="entry name" value="Bbox2_TRIM16-like"/>
    <property type="match status" value="1"/>
</dbReference>
<evidence type="ECO:0000256" key="3">
    <source>
        <dbReference type="ARBA" id="ARBA00022771"/>
    </source>
</evidence>
<dbReference type="PRINTS" id="PR01407">
    <property type="entry name" value="BUTYPHLNCDUF"/>
</dbReference>
<dbReference type="PROSITE" id="PS50089">
    <property type="entry name" value="ZF_RING_2"/>
    <property type="match status" value="1"/>
</dbReference>
<dbReference type="OrthoDB" id="8821439at2759"/>
<name>A0A672HJ70_SALFA</name>
<evidence type="ECO:0000259" key="10">
    <source>
        <dbReference type="PROSITE" id="PS50188"/>
    </source>
</evidence>
<sequence>MAQRGSQLDPLKFSCSICLDLLKDPLTVPCGHSYCSSCIQSHWDEEKKKGIYSCPQCRKFRQRPDLEKNLLLAELVEDLKKTGLQAAAADLCSAGPEDVSCDVCSGRKLKAVKSCLDCVVSYCEEHLQPHYKAAPLKKHQLVEPSKKLQEKICSLHDEVMKIFCRTDQQSICYLCTMDQHRGHETVPAAAERRQKQKELEESRLNIQQRIQEREKEVKLLQQQVEAINVSADEAVENSEESFTQMIRLIQKRSLEVKQELRSQQQTAVSELKELEEKLEQEISELKRKDVQLEQLAHTEDHTQFLLSYPSVSALSEPTHSSSIQTAPLRYFEDVAAAVSESRDKLQDILRDTGTNISLRDADEELLLLQPPKPPKPQPESRADFLQYSQQITLDPNSAHRRVFLSDGNRKVTRTWKQSYPDHPERFIGYPQVVSREGLTGRCYWEVEWRGIEVYVAVTYKSISRAGSECIFGLNDKSWALYCHATHFIFLHNDTETPVSDRQTSRVGVYLDHTAGILSFYSVSETMTLLHRVQTTFTQPLHAGIRFCGYIGDSAEFLKPQ</sequence>
<dbReference type="SMART" id="SM00449">
    <property type="entry name" value="SPRY"/>
    <property type="match status" value="1"/>
</dbReference>
<dbReference type="RefSeq" id="XP_029938351.1">
    <property type="nucleotide sequence ID" value="XM_030082491.1"/>
</dbReference>
<dbReference type="OMA" id="HATHFIF"/>
<dbReference type="SMART" id="SM00184">
    <property type="entry name" value="RING"/>
    <property type="match status" value="1"/>
</dbReference>
<dbReference type="SUPFAM" id="SSF57850">
    <property type="entry name" value="RING/U-box"/>
    <property type="match status" value="1"/>
</dbReference>
<evidence type="ECO:0000313" key="11">
    <source>
        <dbReference type="Ensembl" id="ENSSFAP00005028970.1"/>
    </source>
</evidence>
<keyword evidence="3 6" id="KW-0863">Zinc-finger</keyword>
<keyword evidence="5" id="KW-0391">Immunity</keyword>
<evidence type="ECO:0000259" key="8">
    <source>
        <dbReference type="PROSITE" id="PS50089"/>
    </source>
</evidence>
<dbReference type="PANTHER" id="PTHR25465">
    <property type="entry name" value="B-BOX DOMAIN CONTAINING"/>
    <property type="match status" value="1"/>
</dbReference>
<dbReference type="InterPro" id="IPR003877">
    <property type="entry name" value="SPRY_dom"/>
</dbReference>
<keyword evidence="1" id="KW-0399">Innate immunity</keyword>
<dbReference type="PROSITE" id="PS00518">
    <property type="entry name" value="ZF_RING_1"/>
    <property type="match status" value="1"/>
</dbReference>
<dbReference type="SUPFAM" id="SSF49899">
    <property type="entry name" value="Concanavalin A-like lectins/glucanases"/>
    <property type="match status" value="1"/>
</dbReference>
<evidence type="ECO:0000313" key="12">
    <source>
        <dbReference type="Proteomes" id="UP000472267"/>
    </source>
</evidence>
<evidence type="ECO:0000256" key="2">
    <source>
        <dbReference type="ARBA" id="ARBA00022723"/>
    </source>
</evidence>
<dbReference type="InterPro" id="IPR001870">
    <property type="entry name" value="B30.2/SPRY"/>
</dbReference>
<dbReference type="InterPro" id="IPR000315">
    <property type="entry name" value="Znf_B-box"/>
</dbReference>
<accession>A0A672HJ70</accession>
<reference evidence="11" key="1">
    <citation type="submission" date="2019-06" db="EMBL/GenBank/DDBJ databases">
        <authorList>
            <consortium name="Wellcome Sanger Institute Data Sharing"/>
        </authorList>
    </citation>
    <scope>NUCLEOTIDE SEQUENCE [LARGE SCALE GENOMIC DNA]</scope>
</reference>
<dbReference type="InterPro" id="IPR006574">
    <property type="entry name" value="PRY"/>
</dbReference>